<dbReference type="InterPro" id="IPR027417">
    <property type="entry name" value="P-loop_NTPase"/>
</dbReference>
<dbReference type="RefSeq" id="WP_172583375.1">
    <property type="nucleotide sequence ID" value="NZ_LT977074.1"/>
</dbReference>
<protein>
    <recommendedName>
        <fullName evidence="1">KAP NTPase domain-containing protein</fullName>
    </recommendedName>
</protein>
<dbReference type="Proteomes" id="UP000255505">
    <property type="component" value="Plasmid II"/>
</dbReference>
<dbReference type="Pfam" id="PF07693">
    <property type="entry name" value="KAP_NTPase"/>
    <property type="match status" value="1"/>
</dbReference>
<dbReference type="InterPro" id="IPR011646">
    <property type="entry name" value="KAP_P-loop"/>
</dbReference>
<proteinExistence type="predicted"/>
<geneLocation type="plasmid" evidence="2">
    <name>II</name>
</geneLocation>
<accession>A0A375IN34</accession>
<dbReference type="AlphaFoldDB" id="A0A375IN34"/>
<organism evidence="2 3">
    <name type="scientific">Cupriavidus taiwanensis</name>
    <dbReference type="NCBI Taxonomy" id="164546"/>
    <lineage>
        <taxon>Bacteria</taxon>
        <taxon>Pseudomonadati</taxon>
        <taxon>Pseudomonadota</taxon>
        <taxon>Betaproteobacteria</taxon>
        <taxon>Burkholderiales</taxon>
        <taxon>Burkholderiaceae</taxon>
        <taxon>Cupriavidus</taxon>
    </lineage>
</organism>
<name>A0A375IN34_9BURK</name>
<dbReference type="EMBL" id="LT991977">
    <property type="protein sequence ID" value="SPK76113.1"/>
    <property type="molecule type" value="Genomic_DNA"/>
</dbReference>
<evidence type="ECO:0000313" key="3">
    <source>
        <dbReference type="Proteomes" id="UP000255505"/>
    </source>
</evidence>
<dbReference type="SUPFAM" id="SSF52540">
    <property type="entry name" value="P-loop containing nucleoside triphosphate hydrolases"/>
    <property type="match status" value="1"/>
</dbReference>
<gene>
    <name evidence="2" type="ORF">CT19425_MP70273</name>
</gene>
<keyword evidence="2" id="KW-0614">Plasmid</keyword>
<reference evidence="2 3" key="1">
    <citation type="submission" date="2018-01" db="EMBL/GenBank/DDBJ databases">
        <authorList>
            <person name="Gaut B.S."/>
            <person name="Morton B.R."/>
            <person name="Clegg M.T."/>
            <person name="Duvall M.R."/>
        </authorList>
    </citation>
    <scope>NUCLEOTIDE SEQUENCE [LARGE SCALE GENOMIC DNA]</scope>
    <source>
        <strain evidence="2">Cupriavidus taiwanensis LMG 19425</strain>
        <plasmid evidence="3">Plasmid ii</plasmid>
    </source>
</reference>
<feature type="domain" description="KAP NTPase" evidence="1">
    <location>
        <begin position="46"/>
        <end position="305"/>
    </location>
</feature>
<evidence type="ECO:0000259" key="1">
    <source>
        <dbReference type="Pfam" id="PF07693"/>
    </source>
</evidence>
<sequence>MHVKDPWSQDRLGRKEAASFLENYLVGRYELRQKLQPLSPTDAVEPNTFVLNVRAPWGFGKTFFLKGLAAELKRKGHPVAFYDAWANDFSDDPIVGFIAEISQGLLSKTPNLAPAEKILDEALAVGKRMIKPAGKILAGAVAKHLAGLSLDDFRALIQDGDVGRLHAGEFDGEGLLSKIGDVALKQHLNQKEQISLFHQKMGRFVSALEDQQDVRLPIFIIVDELDRCRPSYAIELLEAIKHLFGVPGIYFIVATNLTQLGHSVAAVYGDKFDAERYLKRFFDQEYALPDPPRNDFIAFLIEQCPAIAHSKNICVPHFATYYGQTLPQQLAFSLVSDAFKLSLRDQMQVAAMTDAVMVAWPEGERIHFLLLVFLVSLHHVSTVSFDKLDAGGQVTPTMEGIPDYRNVSLVLRAPHNRDEVLGHGRAKFYPLADVIQTYLNAGKMDLHALSERSSLKD</sequence>
<evidence type="ECO:0000313" key="2">
    <source>
        <dbReference type="EMBL" id="SPK76113.1"/>
    </source>
</evidence>